<keyword evidence="3" id="KW-1185">Reference proteome</keyword>
<feature type="transmembrane region" description="Helical" evidence="1">
    <location>
        <begin position="51"/>
        <end position="70"/>
    </location>
</feature>
<keyword evidence="1" id="KW-1133">Transmembrane helix</keyword>
<organism evidence="2 3">
    <name type="scientific">Sphingomonas aurantiaca</name>
    <dbReference type="NCBI Taxonomy" id="185949"/>
    <lineage>
        <taxon>Bacteria</taxon>
        <taxon>Pseudomonadati</taxon>
        <taxon>Pseudomonadota</taxon>
        <taxon>Alphaproteobacteria</taxon>
        <taxon>Sphingomonadales</taxon>
        <taxon>Sphingomonadaceae</taxon>
        <taxon>Sphingomonas</taxon>
    </lineage>
</organism>
<feature type="transmembrane region" description="Helical" evidence="1">
    <location>
        <begin position="125"/>
        <end position="143"/>
    </location>
</feature>
<evidence type="ECO:0000313" key="2">
    <source>
        <dbReference type="EMBL" id="PTQ59384.1"/>
    </source>
</evidence>
<name>A0A2T5GJ95_9SPHN</name>
<gene>
    <name evidence="2" type="ORF">C8J26_3128</name>
</gene>
<dbReference type="Proteomes" id="UP000244189">
    <property type="component" value="Unassembled WGS sequence"/>
</dbReference>
<dbReference type="EMBL" id="QAOG01000005">
    <property type="protein sequence ID" value="PTQ59384.1"/>
    <property type="molecule type" value="Genomic_DNA"/>
</dbReference>
<keyword evidence="1" id="KW-0472">Membrane</keyword>
<evidence type="ECO:0000313" key="3">
    <source>
        <dbReference type="Proteomes" id="UP000244189"/>
    </source>
</evidence>
<sequence length="187" mass="20680">MASDEDLLGQEYFHLQKVIEDYDTKTLTVKAWSVTFSATAIGFAYDKHERVILVVALASSLAFWVMEALLKANQQAYYHRIGEIETHFSGGERRKPLQIGAAWEAAFKAAGGYNRISSLMRWPHVFMPHLAIGLLALVLLLVIPPAPLQVPPRVAVNQVGFAKPASPLQPIERVGRISALPDRASPH</sequence>
<proteinExistence type="predicted"/>
<dbReference type="AlphaFoldDB" id="A0A2T5GJ95"/>
<comment type="caution">
    <text evidence="2">The sequence shown here is derived from an EMBL/GenBank/DDBJ whole genome shotgun (WGS) entry which is preliminary data.</text>
</comment>
<reference evidence="2 3" key="1">
    <citation type="submission" date="2018-04" db="EMBL/GenBank/DDBJ databases">
        <title>Genomic Encyclopedia of Type Strains, Phase III (KMG-III): the genomes of soil and plant-associated and newly described type strains.</title>
        <authorList>
            <person name="Whitman W."/>
        </authorList>
    </citation>
    <scope>NUCLEOTIDE SEQUENCE [LARGE SCALE GENOMIC DNA]</scope>
    <source>
        <strain evidence="2 3">MA101b</strain>
    </source>
</reference>
<accession>A0A2T5GJ95</accession>
<dbReference type="RefSeq" id="WP_056420929.1">
    <property type="nucleotide sequence ID" value="NZ_JASPFN010000001.1"/>
</dbReference>
<evidence type="ECO:0000256" key="1">
    <source>
        <dbReference type="SAM" id="Phobius"/>
    </source>
</evidence>
<protein>
    <submittedName>
        <fullName evidence="2">Uncharacterized protein</fullName>
    </submittedName>
</protein>
<keyword evidence="1" id="KW-0812">Transmembrane</keyword>